<keyword evidence="5 8" id="KW-0067">ATP-binding</keyword>
<keyword evidence="11" id="KW-1185">Reference proteome</keyword>
<evidence type="ECO:0000256" key="7">
    <source>
        <dbReference type="ARBA" id="ARBA00048478"/>
    </source>
</evidence>
<dbReference type="GO" id="GO:0006220">
    <property type="term" value="P:pyrimidine nucleotide metabolic process"/>
    <property type="evidence" value="ECO:0007669"/>
    <property type="project" value="UniProtKB-UniRule"/>
</dbReference>
<comment type="similarity">
    <text evidence="1 8">Belongs to the cytidylate kinase family. Type 1 subfamily.</text>
</comment>
<evidence type="ECO:0000313" key="11">
    <source>
        <dbReference type="Proteomes" id="UP001144372"/>
    </source>
</evidence>
<keyword evidence="2 8" id="KW-0808">Transferase</keyword>
<dbReference type="AlphaFoldDB" id="A0A9W6FUD6"/>
<keyword evidence="4 8" id="KW-0418">Kinase</keyword>
<dbReference type="Gene3D" id="3.40.50.300">
    <property type="entry name" value="P-loop containing nucleotide triphosphate hydrolases"/>
    <property type="match status" value="1"/>
</dbReference>
<dbReference type="NCBIfam" id="TIGR00017">
    <property type="entry name" value="cmk"/>
    <property type="match status" value="1"/>
</dbReference>
<dbReference type="RefSeq" id="WP_281794570.1">
    <property type="nucleotide sequence ID" value="NZ_BSDR01000001.1"/>
</dbReference>
<dbReference type="Proteomes" id="UP001144372">
    <property type="component" value="Unassembled WGS sequence"/>
</dbReference>
<evidence type="ECO:0000256" key="4">
    <source>
        <dbReference type="ARBA" id="ARBA00022777"/>
    </source>
</evidence>
<evidence type="ECO:0000256" key="8">
    <source>
        <dbReference type="HAMAP-Rule" id="MF_00238"/>
    </source>
</evidence>
<dbReference type="InterPro" id="IPR027417">
    <property type="entry name" value="P-loop_NTPase"/>
</dbReference>
<dbReference type="EC" id="2.7.4.25" evidence="8"/>
<evidence type="ECO:0000256" key="1">
    <source>
        <dbReference type="ARBA" id="ARBA00009427"/>
    </source>
</evidence>
<sequence>MIIAIDGPAGAGKSTVCRLLAKELGYVYLDTGAMYRALAWALLEEGLTCKEESQWAKYLPDLSLRFAIKEGVLTISYRGKPLDEELRQPEIAQKASRISQSASVRTFLTHWQRTLALDGRIVAEGRDMGTVVFPYAPVKVFLTADLATRTKRRMAQYLEKGISVEYSALEAQIRERDEADQKRALAPLKPAQGALLLDTSGMDISGVMTRLLEFVLEKTGPGKK</sequence>
<proteinExistence type="inferred from homology"/>
<dbReference type="SUPFAM" id="SSF52540">
    <property type="entry name" value="P-loop containing nucleoside triphosphate hydrolases"/>
    <property type="match status" value="1"/>
</dbReference>
<gene>
    <name evidence="8 10" type="primary">cmk</name>
    <name evidence="10" type="ORF">DAMNIGENAA_24760</name>
</gene>
<comment type="catalytic activity">
    <reaction evidence="6 8">
        <text>dCMP + ATP = dCDP + ADP</text>
        <dbReference type="Rhea" id="RHEA:25094"/>
        <dbReference type="ChEBI" id="CHEBI:30616"/>
        <dbReference type="ChEBI" id="CHEBI:57566"/>
        <dbReference type="ChEBI" id="CHEBI:58593"/>
        <dbReference type="ChEBI" id="CHEBI:456216"/>
        <dbReference type="EC" id="2.7.4.25"/>
    </reaction>
</comment>
<keyword evidence="3 8" id="KW-0547">Nucleotide-binding</keyword>
<name>A0A9W6FUD6_9BACT</name>
<comment type="caution">
    <text evidence="10">The sequence shown here is derived from an EMBL/GenBank/DDBJ whole genome shotgun (WGS) entry which is preliminary data.</text>
</comment>
<evidence type="ECO:0000256" key="5">
    <source>
        <dbReference type="ARBA" id="ARBA00022840"/>
    </source>
</evidence>
<dbReference type="InterPro" id="IPR003136">
    <property type="entry name" value="Cytidylate_kin"/>
</dbReference>
<dbReference type="CDD" id="cd02020">
    <property type="entry name" value="CMPK"/>
    <property type="match status" value="1"/>
</dbReference>
<dbReference type="HAMAP" id="MF_00238">
    <property type="entry name" value="Cytidyl_kinase_type1"/>
    <property type="match status" value="1"/>
</dbReference>
<evidence type="ECO:0000313" key="10">
    <source>
        <dbReference type="EMBL" id="GLI35043.1"/>
    </source>
</evidence>
<reference evidence="10" key="1">
    <citation type="submission" date="2022-12" db="EMBL/GenBank/DDBJ databases">
        <title>Reference genome sequencing for broad-spectrum identification of bacterial and archaeal isolates by mass spectrometry.</title>
        <authorList>
            <person name="Sekiguchi Y."/>
            <person name="Tourlousse D.M."/>
        </authorList>
    </citation>
    <scope>NUCLEOTIDE SEQUENCE</scope>
    <source>
        <strain evidence="10">ASRB1</strain>
    </source>
</reference>
<keyword evidence="8" id="KW-0963">Cytoplasm</keyword>
<accession>A0A9W6FUD6</accession>
<dbReference type="InterPro" id="IPR011994">
    <property type="entry name" value="Cytidylate_kinase_dom"/>
</dbReference>
<protein>
    <recommendedName>
        <fullName evidence="8">Cytidylate kinase</fullName>
        <shortName evidence="8">CK</shortName>
        <ecNumber evidence="8">2.7.4.25</ecNumber>
    </recommendedName>
    <alternativeName>
        <fullName evidence="8">Cytidine monophosphate kinase</fullName>
        <shortName evidence="8">CMP kinase</shortName>
    </alternativeName>
</protein>
<evidence type="ECO:0000256" key="3">
    <source>
        <dbReference type="ARBA" id="ARBA00022741"/>
    </source>
</evidence>
<evidence type="ECO:0000256" key="6">
    <source>
        <dbReference type="ARBA" id="ARBA00047615"/>
    </source>
</evidence>
<comment type="subcellular location">
    <subcellularLocation>
        <location evidence="8">Cytoplasm</location>
    </subcellularLocation>
</comment>
<organism evidence="10 11">
    <name type="scientific">Desulforhabdus amnigena</name>
    <dbReference type="NCBI Taxonomy" id="40218"/>
    <lineage>
        <taxon>Bacteria</taxon>
        <taxon>Pseudomonadati</taxon>
        <taxon>Thermodesulfobacteriota</taxon>
        <taxon>Syntrophobacteria</taxon>
        <taxon>Syntrophobacterales</taxon>
        <taxon>Syntrophobacteraceae</taxon>
        <taxon>Desulforhabdus</taxon>
    </lineage>
</organism>
<evidence type="ECO:0000256" key="2">
    <source>
        <dbReference type="ARBA" id="ARBA00022679"/>
    </source>
</evidence>
<dbReference type="Pfam" id="PF02224">
    <property type="entry name" value="Cytidylate_kin"/>
    <property type="match status" value="1"/>
</dbReference>
<comment type="catalytic activity">
    <reaction evidence="7 8">
        <text>CMP + ATP = CDP + ADP</text>
        <dbReference type="Rhea" id="RHEA:11600"/>
        <dbReference type="ChEBI" id="CHEBI:30616"/>
        <dbReference type="ChEBI" id="CHEBI:58069"/>
        <dbReference type="ChEBI" id="CHEBI:60377"/>
        <dbReference type="ChEBI" id="CHEBI:456216"/>
        <dbReference type="EC" id="2.7.4.25"/>
    </reaction>
</comment>
<dbReference type="GO" id="GO:0036431">
    <property type="term" value="F:dCMP kinase activity"/>
    <property type="evidence" value="ECO:0007669"/>
    <property type="project" value="InterPro"/>
</dbReference>
<evidence type="ECO:0000259" key="9">
    <source>
        <dbReference type="Pfam" id="PF02224"/>
    </source>
</evidence>
<dbReference type="GO" id="GO:0005524">
    <property type="term" value="F:ATP binding"/>
    <property type="evidence" value="ECO:0007669"/>
    <property type="project" value="UniProtKB-UniRule"/>
</dbReference>
<dbReference type="GO" id="GO:0005737">
    <property type="term" value="C:cytoplasm"/>
    <property type="evidence" value="ECO:0007669"/>
    <property type="project" value="UniProtKB-SubCell"/>
</dbReference>
<feature type="binding site" evidence="8">
    <location>
        <begin position="7"/>
        <end position="15"/>
    </location>
    <ligand>
        <name>ATP</name>
        <dbReference type="ChEBI" id="CHEBI:30616"/>
    </ligand>
</feature>
<feature type="domain" description="Cytidylate kinase" evidence="9">
    <location>
        <begin position="3"/>
        <end position="214"/>
    </location>
</feature>
<dbReference type="EMBL" id="BSDR01000001">
    <property type="protein sequence ID" value="GLI35043.1"/>
    <property type="molecule type" value="Genomic_DNA"/>
</dbReference>